<keyword evidence="7 9" id="KW-0238">DNA-binding</keyword>
<dbReference type="InterPro" id="IPR003711">
    <property type="entry name" value="CarD-like/TRCF_RID"/>
</dbReference>
<dbReference type="Proteomes" id="UP000245468">
    <property type="component" value="Chromosome"/>
</dbReference>
<dbReference type="PROSITE" id="PS51194">
    <property type="entry name" value="HELICASE_CTER"/>
    <property type="match status" value="1"/>
</dbReference>
<dbReference type="Gene3D" id="3.30.2060.10">
    <property type="entry name" value="Penicillin-binding protein 1b domain"/>
    <property type="match status" value="1"/>
</dbReference>
<organism evidence="12 13">
    <name type="scientific">Aquirufa nivalisilvae</name>
    <dbReference type="NCBI Taxonomy" id="2516557"/>
    <lineage>
        <taxon>Bacteria</taxon>
        <taxon>Pseudomonadati</taxon>
        <taxon>Bacteroidota</taxon>
        <taxon>Cytophagia</taxon>
        <taxon>Cytophagales</taxon>
        <taxon>Flectobacillaceae</taxon>
        <taxon>Aquirufa</taxon>
    </lineage>
</organism>
<feature type="domain" description="Helicase C-terminal" evidence="11">
    <location>
        <begin position="745"/>
        <end position="911"/>
    </location>
</feature>
<dbReference type="Pfam" id="PF02559">
    <property type="entry name" value="CarD_TRCF_RID"/>
    <property type="match status" value="1"/>
</dbReference>
<dbReference type="SUPFAM" id="SSF143517">
    <property type="entry name" value="TRCF domain-like"/>
    <property type="match status" value="1"/>
</dbReference>
<evidence type="ECO:0000259" key="11">
    <source>
        <dbReference type="PROSITE" id="PS51194"/>
    </source>
</evidence>
<dbReference type="Pfam" id="PF03461">
    <property type="entry name" value="TRCF"/>
    <property type="match status" value="1"/>
</dbReference>
<dbReference type="Pfam" id="PF17757">
    <property type="entry name" value="UvrB_inter"/>
    <property type="match status" value="1"/>
</dbReference>
<keyword evidence="4 9" id="KW-0378">Hydrolase</keyword>
<sequence length="1116" mass="127228">MIVKDFIAHYQHDGIIQTLSSQIHHAPKGSKYHIKGLSGSLDAILMAATKQEKRPYLLICQEKEEAHYLLNDLQALMADAEVLLFPMSHKKPYEWEEIDNANVLMRAEVLNVLSNLPNKDLFIVTYPEALSEKVINRKSLVKNTLSIRVGDKIDPNFVAETLNEYDFERTDFVYEAGQYSVRGGILDVFSYATEFPYRLDFFGNEVDSIRTFHPETQLSIQSVSAMHLIPDVQTKLIQESRESFLSFFPENSIIWIKDQEMLLEIVQNYFQKTHDTFEELKSRGGDIQIMSDPSERWENKKDFLKSLNQFTQVEFGKRNHLKNAETITYASKNPGAFHKDFERLAGALLDNQTQGYQNIICSESSRQLERLEVIFNELNTSIQFKNLQISLREGFIDEQTKIAFYPDHQLFDRFHRFKEKNKFSKNKALTLKELRSLQVGDFVTHIDYGIGRFAGLNLIETSNGEQEVIRLIYRDDDVLSVSIHALHKISKYSGKEGAPPSMSKLGSPDWDNKKSRVKKQVKDIAKELISLYAKRKSAPGFSFSPDTYLQAELESSFLYEDTPDQAKATQDVKADMEKPHPMDRLVCGDVGFGKTEIAVRAAFKAVADSKQVAVLVPTTVLAMQHFRTFHDRLAAFPCKVEYINRFKSPRQIKETLERVAKGVTDILIGTHRLVNKDVVFKNLGLMIIDEEQKFGVKVKDRLKEMRVDVDVLTLTATPIPRTLHFSLMGARDLSIIATPPPNRQPVETKLVVLNDELLRDGIREELSRNGQVFVVYNRIGELESIANRILRLVPDAKIAVAHGQMDGDKLEKIMLGFIEGHYDVLVATNIIESGLDIPNANTIFIINANNFGLSDLHQMRGRVGRSNKKAYCYLVTPSLANLTSDARKRLSALEEFSDLGDGIKVAMRDLDIRGAGNLLGAEQSGFINDLGYDMYHKILDEAVQELKENEFKALFEADLTEVAETLKVDCQIETDLRVLIPDTYVQSISERLALYTRLDEIDHEEELQKFIQEIEDRFGKLPQEVSDMIELVKCRWKAQVLGIEKILLKNNILKLHFVSSETHQKHASSIVLKVINFVNTRKGQCQLREKANKLILQVDRISSIEELNTILVDILG</sequence>
<gene>
    <name evidence="9" type="primary">mfd</name>
    <name evidence="12" type="ORF">HME7025_00374</name>
</gene>
<dbReference type="PANTHER" id="PTHR47964">
    <property type="entry name" value="ATP-DEPENDENT DNA HELICASE HOMOLOG RECG, CHLOROPLASTIC"/>
    <property type="match status" value="1"/>
</dbReference>
<dbReference type="InterPro" id="IPR027417">
    <property type="entry name" value="P-loop_NTPase"/>
</dbReference>
<dbReference type="GO" id="GO:0003678">
    <property type="term" value="F:DNA helicase activity"/>
    <property type="evidence" value="ECO:0007669"/>
    <property type="project" value="TreeGrafter"/>
</dbReference>
<keyword evidence="1 9" id="KW-0963">Cytoplasm</keyword>
<keyword evidence="6 9" id="KW-0067">ATP-binding</keyword>
<dbReference type="GO" id="GO:0005524">
    <property type="term" value="F:ATP binding"/>
    <property type="evidence" value="ECO:0007669"/>
    <property type="project" value="UniProtKB-UniRule"/>
</dbReference>
<evidence type="ECO:0000256" key="1">
    <source>
        <dbReference type="ARBA" id="ARBA00022490"/>
    </source>
</evidence>
<evidence type="ECO:0000256" key="9">
    <source>
        <dbReference type="HAMAP-Rule" id="MF_00969"/>
    </source>
</evidence>
<proteinExistence type="inferred from homology"/>
<reference evidence="13" key="1">
    <citation type="submission" date="2018-05" db="EMBL/GenBank/DDBJ databases">
        <title>Pseudarcicella sp. HME7025 Genome sequencing and assembly.</title>
        <authorList>
            <person name="Kim H."/>
            <person name="Kang H."/>
            <person name="Joh K."/>
        </authorList>
    </citation>
    <scope>NUCLEOTIDE SEQUENCE [LARGE SCALE GENOMIC DNA]</scope>
    <source>
        <strain evidence="13">HME7025</strain>
    </source>
</reference>
<dbReference type="SMART" id="SM00490">
    <property type="entry name" value="HELICc"/>
    <property type="match status" value="1"/>
</dbReference>
<name>A0A2S2DTV3_9BACT</name>
<dbReference type="SMART" id="SM00982">
    <property type="entry name" value="TRCF"/>
    <property type="match status" value="1"/>
</dbReference>
<dbReference type="Gene3D" id="2.40.10.170">
    <property type="match status" value="1"/>
</dbReference>
<dbReference type="PROSITE" id="PS51192">
    <property type="entry name" value="HELICASE_ATP_BIND_1"/>
    <property type="match status" value="1"/>
</dbReference>
<dbReference type="InterPro" id="IPR014001">
    <property type="entry name" value="Helicase_ATP-bd"/>
</dbReference>
<dbReference type="Gene3D" id="3.40.50.300">
    <property type="entry name" value="P-loop containing nucleotide triphosphate hydrolases"/>
    <property type="match status" value="2"/>
</dbReference>
<evidence type="ECO:0000259" key="10">
    <source>
        <dbReference type="PROSITE" id="PS51192"/>
    </source>
</evidence>
<dbReference type="GO" id="GO:0006355">
    <property type="term" value="P:regulation of DNA-templated transcription"/>
    <property type="evidence" value="ECO:0007669"/>
    <property type="project" value="UniProtKB-UniRule"/>
</dbReference>
<dbReference type="NCBIfam" id="TIGR00580">
    <property type="entry name" value="mfd"/>
    <property type="match status" value="1"/>
</dbReference>
<evidence type="ECO:0000256" key="4">
    <source>
        <dbReference type="ARBA" id="ARBA00022801"/>
    </source>
</evidence>
<comment type="similarity">
    <text evidence="9">In the C-terminal section; belongs to the helicase family. RecG subfamily.</text>
</comment>
<dbReference type="KEGG" id="psez:HME7025_00374"/>
<keyword evidence="5" id="KW-0347">Helicase</keyword>
<evidence type="ECO:0000313" key="12">
    <source>
        <dbReference type="EMBL" id="AWL08247.1"/>
    </source>
</evidence>
<accession>A0A2S2DTV3</accession>
<comment type="function">
    <text evidence="9">Couples transcription and DNA repair by recognizing RNA polymerase (RNAP) stalled at DNA lesions. Mediates ATP-dependent release of RNAP and its truncated transcript from the DNA, and recruitment of nucleotide excision repair machinery to the damaged site.</text>
</comment>
<dbReference type="InterPro" id="IPR036101">
    <property type="entry name" value="CarD-like/TRCF_RID_sf"/>
</dbReference>
<dbReference type="InterPro" id="IPR005118">
    <property type="entry name" value="TRCF_C"/>
</dbReference>
<dbReference type="InterPro" id="IPR011545">
    <property type="entry name" value="DEAD/DEAH_box_helicase_dom"/>
</dbReference>
<keyword evidence="13" id="KW-1185">Reference proteome</keyword>
<dbReference type="Pfam" id="PF00271">
    <property type="entry name" value="Helicase_C"/>
    <property type="match status" value="1"/>
</dbReference>
<evidence type="ECO:0000313" key="13">
    <source>
        <dbReference type="Proteomes" id="UP000245468"/>
    </source>
</evidence>
<evidence type="ECO:0000256" key="2">
    <source>
        <dbReference type="ARBA" id="ARBA00022741"/>
    </source>
</evidence>
<keyword evidence="3 9" id="KW-0227">DNA damage</keyword>
<dbReference type="AlphaFoldDB" id="A0A2S2DTV3"/>
<comment type="similarity">
    <text evidence="9">In the N-terminal section; belongs to the UvrB family.</text>
</comment>
<keyword evidence="8 9" id="KW-0234">DNA repair</keyword>
<evidence type="ECO:0000256" key="3">
    <source>
        <dbReference type="ARBA" id="ARBA00022763"/>
    </source>
</evidence>
<dbReference type="RefSeq" id="WP_109322010.1">
    <property type="nucleotide sequence ID" value="NZ_CP029346.1"/>
</dbReference>
<dbReference type="GO" id="GO:0000716">
    <property type="term" value="P:transcription-coupled nucleotide-excision repair, DNA damage recognition"/>
    <property type="evidence" value="ECO:0007669"/>
    <property type="project" value="UniProtKB-UniRule"/>
</dbReference>
<evidence type="ECO:0000256" key="8">
    <source>
        <dbReference type="ARBA" id="ARBA00023204"/>
    </source>
</evidence>
<feature type="domain" description="Helicase ATP-binding" evidence="10">
    <location>
        <begin position="575"/>
        <end position="736"/>
    </location>
</feature>
<protein>
    <recommendedName>
        <fullName evidence="9">Transcription-repair-coupling factor</fullName>
        <shortName evidence="9">TRCF</shortName>
        <ecNumber evidence="9">3.6.4.-</ecNumber>
    </recommendedName>
</protein>
<keyword evidence="2 9" id="KW-0547">Nucleotide-binding</keyword>
<dbReference type="CDD" id="cd17991">
    <property type="entry name" value="DEXHc_TRCF"/>
    <property type="match status" value="1"/>
</dbReference>
<evidence type="ECO:0000256" key="7">
    <source>
        <dbReference type="ARBA" id="ARBA00023125"/>
    </source>
</evidence>
<dbReference type="Gene3D" id="3.90.1150.50">
    <property type="entry name" value="Transcription-repair-coupling factor, D7 domain"/>
    <property type="match status" value="1"/>
</dbReference>
<dbReference type="GO" id="GO:0005737">
    <property type="term" value="C:cytoplasm"/>
    <property type="evidence" value="ECO:0007669"/>
    <property type="project" value="UniProtKB-SubCell"/>
</dbReference>
<dbReference type="Pfam" id="PF00270">
    <property type="entry name" value="DEAD"/>
    <property type="match status" value="1"/>
</dbReference>
<dbReference type="SUPFAM" id="SSF141259">
    <property type="entry name" value="CarD-like"/>
    <property type="match status" value="1"/>
</dbReference>
<dbReference type="SMART" id="SM00487">
    <property type="entry name" value="DEXDc"/>
    <property type="match status" value="1"/>
</dbReference>
<dbReference type="GO" id="GO:0003684">
    <property type="term" value="F:damaged DNA binding"/>
    <property type="evidence" value="ECO:0007669"/>
    <property type="project" value="InterPro"/>
</dbReference>
<dbReference type="EC" id="3.6.4.-" evidence="9"/>
<evidence type="ECO:0000256" key="6">
    <source>
        <dbReference type="ARBA" id="ARBA00022840"/>
    </source>
</evidence>
<dbReference type="InterPro" id="IPR037235">
    <property type="entry name" value="TRCF-like_C_D7"/>
</dbReference>
<dbReference type="InterPro" id="IPR001650">
    <property type="entry name" value="Helicase_C-like"/>
</dbReference>
<dbReference type="GO" id="GO:0016787">
    <property type="term" value="F:hydrolase activity"/>
    <property type="evidence" value="ECO:0007669"/>
    <property type="project" value="UniProtKB-KW"/>
</dbReference>
<dbReference type="HAMAP" id="MF_00969">
    <property type="entry name" value="TRCF"/>
    <property type="match status" value="1"/>
</dbReference>
<dbReference type="SUPFAM" id="SSF52540">
    <property type="entry name" value="P-loop containing nucleoside triphosphate hydrolases"/>
    <property type="match status" value="3"/>
</dbReference>
<comment type="subcellular location">
    <subcellularLocation>
        <location evidence="9">Cytoplasm</location>
    </subcellularLocation>
</comment>
<dbReference type="OrthoDB" id="9804325at2"/>
<dbReference type="InterPro" id="IPR041471">
    <property type="entry name" value="UvrB_inter"/>
</dbReference>
<dbReference type="EMBL" id="CP029346">
    <property type="protein sequence ID" value="AWL08247.1"/>
    <property type="molecule type" value="Genomic_DNA"/>
</dbReference>
<dbReference type="InterPro" id="IPR004576">
    <property type="entry name" value="Mfd"/>
</dbReference>
<dbReference type="PANTHER" id="PTHR47964:SF1">
    <property type="entry name" value="ATP-DEPENDENT DNA HELICASE HOMOLOG RECG, CHLOROPLASTIC"/>
    <property type="match status" value="1"/>
</dbReference>
<dbReference type="SMART" id="SM01058">
    <property type="entry name" value="CarD_TRCF"/>
    <property type="match status" value="1"/>
</dbReference>
<evidence type="ECO:0000256" key="5">
    <source>
        <dbReference type="ARBA" id="ARBA00022806"/>
    </source>
</evidence>
<dbReference type="InterPro" id="IPR047112">
    <property type="entry name" value="RecG/Mfd"/>
</dbReference>